<name>A0A317E6M8_9PROT</name>
<dbReference type="SUPFAM" id="SSF53335">
    <property type="entry name" value="S-adenosyl-L-methionine-dependent methyltransferases"/>
    <property type="match status" value="1"/>
</dbReference>
<dbReference type="PANTHER" id="PTHR40036">
    <property type="entry name" value="MACROCIN O-METHYLTRANSFERASE"/>
    <property type="match status" value="1"/>
</dbReference>
<dbReference type="AlphaFoldDB" id="A0A317E6M8"/>
<dbReference type="RefSeq" id="WP_109906244.1">
    <property type="nucleotide sequence ID" value="NZ_QGLE01000006.1"/>
</dbReference>
<sequence>MKGATQTLDPIRYYAFLLDAFARYPREGIAIHPYWWRWRRSDRKPAKPLLRRAARMLRNASPGDVLEFGVWKGNTINLLAGLLPERELYGFDSFSGFPPDGRSDWKLDFALPRLPAVKSNVRLIAGYFEDTLPDFVKQRPHDRRVGLLHVDCDIYSSANTVFRHIGPYLDTETVIVFDELINYASFVENEFLALYEFLDARDLDFRWAIKVGSVIDFAHFCSTRDWDKGFAWFRRQGIYQNAAIRLAVDRGREARIDRYRAKAEKLLTLRPMAVPGGQPTDIQPA</sequence>
<reference evidence="1 2" key="1">
    <citation type="submission" date="2018-05" db="EMBL/GenBank/DDBJ databases">
        <title>Zavarzinia sp. HR-AS.</title>
        <authorList>
            <person name="Lee Y."/>
            <person name="Jeon C.O."/>
        </authorList>
    </citation>
    <scope>NUCLEOTIDE SEQUENCE [LARGE SCALE GENOMIC DNA]</scope>
    <source>
        <strain evidence="1 2">HR-AS</strain>
    </source>
</reference>
<proteinExistence type="predicted"/>
<protein>
    <recommendedName>
        <fullName evidence="3">Class I SAM-dependent methyltransferase</fullName>
    </recommendedName>
</protein>
<dbReference type="EMBL" id="QGLE01000006">
    <property type="protein sequence ID" value="PWR22687.1"/>
    <property type="molecule type" value="Genomic_DNA"/>
</dbReference>
<dbReference type="Gene3D" id="3.40.50.150">
    <property type="entry name" value="Vaccinia Virus protein VP39"/>
    <property type="match status" value="1"/>
</dbReference>
<dbReference type="InterPro" id="IPR029063">
    <property type="entry name" value="SAM-dependent_MTases_sf"/>
</dbReference>
<evidence type="ECO:0000313" key="1">
    <source>
        <dbReference type="EMBL" id="PWR22687.1"/>
    </source>
</evidence>
<dbReference type="Proteomes" id="UP000245461">
    <property type="component" value="Unassembled WGS sequence"/>
</dbReference>
<dbReference type="InterPro" id="IPR008884">
    <property type="entry name" value="TylF_MeTrfase"/>
</dbReference>
<comment type="caution">
    <text evidence="1">The sequence shown here is derived from an EMBL/GenBank/DDBJ whole genome shotgun (WGS) entry which is preliminary data.</text>
</comment>
<gene>
    <name evidence="1" type="ORF">DKG74_12545</name>
</gene>
<keyword evidence="2" id="KW-1185">Reference proteome</keyword>
<accession>A0A317E6M8</accession>
<dbReference type="Pfam" id="PF13578">
    <property type="entry name" value="Methyltransf_24"/>
    <property type="match status" value="1"/>
</dbReference>
<evidence type="ECO:0000313" key="2">
    <source>
        <dbReference type="Proteomes" id="UP000245461"/>
    </source>
</evidence>
<organism evidence="1 2">
    <name type="scientific">Zavarzinia aquatilis</name>
    <dbReference type="NCBI Taxonomy" id="2211142"/>
    <lineage>
        <taxon>Bacteria</taxon>
        <taxon>Pseudomonadati</taxon>
        <taxon>Pseudomonadota</taxon>
        <taxon>Alphaproteobacteria</taxon>
        <taxon>Rhodospirillales</taxon>
        <taxon>Zavarziniaceae</taxon>
        <taxon>Zavarzinia</taxon>
    </lineage>
</organism>
<dbReference type="PANTHER" id="PTHR40036:SF1">
    <property type="entry name" value="MACROCIN O-METHYLTRANSFERASE"/>
    <property type="match status" value="1"/>
</dbReference>
<evidence type="ECO:0008006" key="3">
    <source>
        <dbReference type="Google" id="ProtNLM"/>
    </source>
</evidence>
<dbReference type="OrthoDB" id="9811332at2"/>